<accession>A0A9X0HM73</accession>
<dbReference type="Pfam" id="PF14091">
    <property type="entry name" value="DUF4269"/>
    <property type="match status" value="1"/>
</dbReference>
<organism evidence="1 2">
    <name type="scientific">Solirubrum puertoriconensis</name>
    <dbReference type="NCBI Taxonomy" id="1751427"/>
    <lineage>
        <taxon>Bacteria</taxon>
        <taxon>Pseudomonadati</taxon>
        <taxon>Bacteroidota</taxon>
        <taxon>Cytophagia</taxon>
        <taxon>Cytophagales</taxon>
    </lineage>
</organism>
<evidence type="ECO:0000313" key="2">
    <source>
        <dbReference type="Proteomes" id="UP000054223"/>
    </source>
</evidence>
<comment type="caution">
    <text evidence="1">The sequence shown here is derived from an EMBL/GenBank/DDBJ whole genome shotgun (WGS) entry which is preliminary data.</text>
</comment>
<gene>
    <name evidence="1" type="ORF">ASU33_10065</name>
</gene>
<dbReference type="AlphaFoldDB" id="A0A9X0HM73"/>
<protein>
    <recommendedName>
        <fullName evidence="3">DUF4269 domain-containing protein</fullName>
    </recommendedName>
</protein>
<sequence length="194" mass="21403">MNWHDHRYLATGSPRQQQAYAVLLQLGVWHTLRAYSPVLAGTIPLGIDTPTSDLDVICEVPDNEQPRFAALLHRAYAHLAGYSLRHKSVRGQSSVVCGFEFGGFAVEVFGQGRPVRQQYAYRHLIVEHALLQAGGAAWLEAVRALKLQGLKTEPAFAQLLQLPGDPYEALLTLEGKSSEELATYLASLSPQKQK</sequence>
<name>A0A9X0HM73_SOLP1</name>
<evidence type="ECO:0000313" key="1">
    <source>
        <dbReference type="EMBL" id="KUG08498.1"/>
    </source>
</evidence>
<dbReference type="OrthoDB" id="6402248at2"/>
<proteinExistence type="predicted"/>
<keyword evidence="2" id="KW-1185">Reference proteome</keyword>
<dbReference type="InterPro" id="IPR025365">
    <property type="entry name" value="DUF4269"/>
</dbReference>
<dbReference type="Proteomes" id="UP000054223">
    <property type="component" value="Unassembled WGS sequence"/>
</dbReference>
<dbReference type="RefSeq" id="WP_059070023.1">
    <property type="nucleotide sequence ID" value="NZ_LNAL01000006.1"/>
</dbReference>
<dbReference type="EMBL" id="LNAL01000006">
    <property type="protein sequence ID" value="KUG08498.1"/>
    <property type="molecule type" value="Genomic_DNA"/>
</dbReference>
<evidence type="ECO:0008006" key="3">
    <source>
        <dbReference type="Google" id="ProtNLM"/>
    </source>
</evidence>
<reference evidence="1 2" key="1">
    <citation type="submission" date="2015-11" db="EMBL/GenBank/DDBJ databases">
        <title>Solirubrum puertoriconensis gen. nov. an environmental bacteria isolated in Puerto Rico.</title>
        <authorList>
            <person name="Cuebas-Irizarry M.F."/>
            <person name="Montalvo-Rodriguez R."/>
        </authorList>
    </citation>
    <scope>NUCLEOTIDE SEQUENCE [LARGE SCALE GENOMIC DNA]</scope>
    <source>
        <strain evidence="1 2">MC1A</strain>
    </source>
</reference>